<dbReference type="Pfam" id="PF24527">
    <property type="entry name" value="Ig-like_Pom152_9"/>
    <property type="match status" value="1"/>
</dbReference>
<feature type="domain" description="Nucleoporin POM152 immunoglobulin-like" evidence="2">
    <location>
        <begin position="586"/>
        <end position="691"/>
    </location>
</feature>
<dbReference type="EMBL" id="QWIJ01000198">
    <property type="protein sequence ID" value="RMX85823.1"/>
    <property type="molecule type" value="Genomic_DNA"/>
</dbReference>
<proteinExistence type="predicted"/>
<dbReference type="InterPro" id="IPR056544">
    <property type="entry name" value="Ig_POM152"/>
</dbReference>
<dbReference type="InterPro" id="IPR056542">
    <property type="entry name" value="Ig-like_POM152_1st"/>
</dbReference>
<evidence type="ECO:0000256" key="1">
    <source>
        <dbReference type="SAM" id="MobiDB-lite"/>
    </source>
</evidence>
<feature type="domain" description="Nucleoporin POM152 immunoglobulin-like" evidence="2">
    <location>
        <begin position="902"/>
        <end position="992"/>
    </location>
</feature>
<dbReference type="OrthoDB" id="5529162at2759"/>
<reference evidence="7 8" key="1">
    <citation type="journal article" date="2018" name="BMC Genomics">
        <title>Genomic evidence for intraspecific hybridization in a clonal and extremely halotolerant yeast.</title>
        <authorList>
            <person name="Gostincar C."/>
            <person name="Stajich J.E."/>
            <person name="Zupancic J."/>
            <person name="Zalar P."/>
            <person name="Gunde-Cimerman N."/>
        </authorList>
    </citation>
    <scope>NUCLEOTIDE SEQUENCE [LARGE SCALE GENOMIC DNA]</scope>
    <source>
        <strain evidence="7 8">EXF-6656</strain>
    </source>
</reference>
<evidence type="ECO:0000313" key="7">
    <source>
        <dbReference type="EMBL" id="RMX85823.1"/>
    </source>
</evidence>
<evidence type="ECO:0000259" key="6">
    <source>
        <dbReference type="Pfam" id="PF24527"/>
    </source>
</evidence>
<dbReference type="GO" id="GO:0017056">
    <property type="term" value="F:structural constituent of nuclear pore"/>
    <property type="evidence" value="ECO:0007669"/>
    <property type="project" value="InterPro"/>
</dbReference>
<accession>A0A3M6X4N2</accession>
<gene>
    <name evidence="7" type="ORF">D0869_03529</name>
</gene>
<dbReference type="Pfam" id="PF24097">
    <property type="entry name" value="TMD_POM152"/>
    <property type="match status" value="1"/>
</dbReference>
<organism evidence="7 8">
    <name type="scientific">Hortaea werneckii</name>
    <name type="common">Black yeast</name>
    <name type="synonym">Cladosporium werneckii</name>
    <dbReference type="NCBI Taxonomy" id="91943"/>
    <lineage>
        <taxon>Eukaryota</taxon>
        <taxon>Fungi</taxon>
        <taxon>Dikarya</taxon>
        <taxon>Ascomycota</taxon>
        <taxon>Pezizomycotina</taxon>
        <taxon>Dothideomycetes</taxon>
        <taxon>Dothideomycetidae</taxon>
        <taxon>Mycosphaerellales</taxon>
        <taxon>Teratosphaeriaceae</taxon>
        <taxon>Hortaea</taxon>
    </lineage>
</organism>
<dbReference type="InterPro" id="IPR037701">
    <property type="entry name" value="Pom152"/>
</dbReference>
<evidence type="ECO:0000313" key="8">
    <source>
        <dbReference type="Proteomes" id="UP000281245"/>
    </source>
</evidence>
<dbReference type="PANTHER" id="PTHR28206:SF1">
    <property type="entry name" value="NUCLEOPORIN POM152"/>
    <property type="match status" value="1"/>
</dbReference>
<comment type="caution">
    <text evidence="7">The sequence shown here is derived from an EMBL/GenBank/DDBJ whole genome shotgun (WGS) entry which is preliminary data.</text>
</comment>
<dbReference type="GO" id="GO:0070762">
    <property type="term" value="C:nuclear pore transmembrane ring"/>
    <property type="evidence" value="ECO:0007669"/>
    <property type="project" value="TreeGrafter"/>
</dbReference>
<dbReference type="Proteomes" id="UP000281245">
    <property type="component" value="Unassembled WGS sequence"/>
</dbReference>
<dbReference type="Pfam" id="PF24312">
    <property type="entry name" value="Ig-like_POM152"/>
    <property type="match status" value="3"/>
</dbReference>
<dbReference type="Pfam" id="PF24519">
    <property type="entry name" value="Ig-like_Pom152_1"/>
    <property type="match status" value="1"/>
</dbReference>
<sequence length="1291" mass="144449">MCNRFHDETNSDNHTGSEAMDGTPRLRSAFPATPQTTRRTGQARSGSPGIQRPSERLPDIPIVTPSIRTSLPDEPLIPEHVIDAPSQRLYAFTLYCALFAWKVYDFNMLNDTEEQSLWLFMKWIAIDGTFLFGLPNFRIPWLEWSSATMTLLFLGHAVLDGMMMFRIGIPIAAAFGAVNRSVWGAYELAVNEHKVNPKNIEFNESLILGRQIIHILPEGSAVLNPERDSFCIDGMSRMEARLPITINSTNPIAMDLLRVDLETQANETVHISKSQIKTMHREASRLISYSDKINEPKTLYYPVKKPGLYVLAKVIDESNLEVARKRMAHTVVVPCPKANVLPASSDRCRGELSSVDIEVTGTPPMRVKYRKMVNQQPMDATFESIQPEDFVSPLASVDRQSAVTVPAKVDTAWARPQKVRVPLSESLATSGKWVYSISEVQDGFGNTVTYTDRDHDAQERQGSKSSHLHQVISVHERPTINLRGCTPQNPLKVAKGQAEQLPVQFGSTGRGEIADTPYHIEYMFSRQKDVSASGEHTTAAQQKRETVKSSRQKPLIQEAGLYTITGVSTDFCRGDVLEPASCLLTNPPEPKLSIRQEEIFDKCAGSPIGLRVDLDLLGTPPFDVHYQIHRSNERAHQDYHEHVNGLRGQMELTPAQAGEYVYIFKSVSDAVYKNRPLDMKLKQSVKPAASAKLINKDPRKVSCIDDSASFDVALQGEGPFSIEYEIVHNGKRNKFTREKISENMIKIETDSLRDGGEYTLALVSVTDRMGCKEFLKDEAKIQVRHQKPKVGFGHIEGKRRVDMLEGNKVQLPLRLAGEGPWSISYLDQTGKTHSLKVHQPNDRLTVEQEGVYKLTDVMDAYCPGQVDESAKQFEVSWIPRPELRISQADIVRQDGNKFIKNEVCEGEEDAVEVLFKGASPFFAQYTLSSKLDHGTVAPRNKELRAAVNVASMRMDTSQAGTYDYTFKELKDNNYNPDPRRFAPVTVQQKVNARPSVAFANPGKTYSYCSVESDGEEVIPIILHGAPPFNVEVEIKHHGTARPETVSLTDIQSLKHELRIPHSRLHLGKSAVSLRRVSDSRGCSRLLDSTTPRVMIAVHDAPTISPLENHADFCVGDRINFALSGVAPFNVFYEFEGAHRKATATGTTFRRLAEKPGTFTVTGVQDSASQCKASTSLVRHIHGMPSVRVSQGRDSYVDIHEGGEVEILFEFGGVPPFEFTYTRSSNTDRSGKHHRKGVVLDMRHEVSDEYSMRVRAHEEGTYEVVAIRDRYCSYAKPGVNVNWKEAQRKLGY</sequence>
<feature type="domain" description="Nucleoporin POM152 Ig-like" evidence="4">
    <location>
        <begin position="1184"/>
        <end position="1272"/>
    </location>
</feature>
<dbReference type="InterPro" id="IPR056540">
    <property type="entry name" value="TMD_POM152"/>
</dbReference>
<feature type="domain" description="Nucleoporin POM152 Ig-like" evidence="4">
    <location>
        <begin position="787"/>
        <end position="871"/>
    </location>
</feature>
<evidence type="ECO:0000259" key="3">
    <source>
        <dbReference type="Pfam" id="PF24097"/>
    </source>
</evidence>
<feature type="domain" description="Nucleoporin POM152 Ig-like" evidence="4">
    <location>
        <begin position="477"/>
        <end position="582"/>
    </location>
</feature>
<feature type="compositionally biased region" description="Basic and acidic residues" evidence="1">
    <location>
        <begin position="1"/>
        <end position="11"/>
    </location>
</feature>
<dbReference type="InterPro" id="IPR056541">
    <property type="entry name" value="Ig-like_POM152"/>
</dbReference>
<evidence type="ECO:0000259" key="2">
    <source>
        <dbReference type="Pfam" id="PF23664"/>
    </source>
</evidence>
<feature type="domain" description="Nucleoporin POM152 ninth Ig-like" evidence="6">
    <location>
        <begin position="1101"/>
        <end position="1176"/>
    </location>
</feature>
<dbReference type="GO" id="GO:0006999">
    <property type="term" value="P:nuclear pore organization"/>
    <property type="evidence" value="ECO:0007669"/>
    <property type="project" value="TreeGrafter"/>
</dbReference>
<feature type="region of interest" description="Disordered" evidence="1">
    <location>
        <begin position="529"/>
        <end position="552"/>
    </location>
</feature>
<feature type="region of interest" description="Disordered" evidence="1">
    <location>
        <begin position="1"/>
        <end position="60"/>
    </location>
</feature>
<feature type="domain" description="Nucleoporin POM152 N-terminal transmembrane" evidence="3">
    <location>
        <begin position="83"/>
        <end position="167"/>
    </location>
</feature>
<dbReference type="InterPro" id="IPR056543">
    <property type="entry name" value="Ig-like_POM152_9th"/>
</dbReference>
<name>A0A3M6X4N2_HORWE</name>
<protein>
    <recommendedName>
        <fullName evidence="9">Nucleoporin Pom152</fullName>
    </recommendedName>
</protein>
<evidence type="ECO:0008006" key="9">
    <source>
        <dbReference type="Google" id="ProtNLM"/>
    </source>
</evidence>
<feature type="compositionally biased region" description="Polar residues" evidence="1">
    <location>
        <begin position="33"/>
        <end position="45"/>
    </location>
</feature>
<evidence type="ECO:0000259" key="4">
    <source>
        <dbReference type="Pfam" id="PF24312"/>
    </source>
</evidence>
<dbReference type="GO" id="GO:0006606">
    <property type="term" value="P:protein import into nucleus"/>
    <property type="evidence" value="ECO:0007669"/>
    <property type="project" value="TreeGrafter"/>
</dbReference>
<feature type="domain" description="Nucleoporin POM152 first Ig-like" evidence="5">
    <location>
        <begin position="220"/>
        <end position="332"/>
    </location>
</feature>
<evidence type="ECO:0000259" key="5">
    <source>
        <dbReference type="Pfam" id="PF24519"/>
    </source>
</evidence>
<dbReference type="PANTHER" id="PTHR28206">
    <property type="entry name" value="NUCLEOPORIN POM152"/>
    <property type="match status" value="1"/>
</dbReference>
<dbReference type="Pfam" id="PF23664">
    <property type="entry name" value="Ig_Pom152"/>
    <property type="match status" value="2"/>
</dbReference>